<dbReference type="CDD" id="cd00761">
    <property type="entry name" value="Glyco_tranf_GTA_type"/>
    <property type="match status" value="1"/>
</dbReference>
<dbReference type="InterPro" id="IPR029044">
    <property type="entry name" value="Nucleotide-diphossugar_trans"/>
</dbReference>
<feature type="domain" description="Glycosyltransferase 2-like" evidence="1">
    <location>
        <begin position="13"/>
        <end position="85"/>
    </location>
</feature>
<dbReference type="EMBL" id="BAAAOA010000004">
    <property type="protein sequence ID" value="GAA1746463.1"/>
    <property type="molecule type" value="Genomic_DNA"/>
</dbReference>
<dbReference type="Pfam" id="PF00535">
    <property type="entry name" value="Glycos_transf_2"/>
    <property type="match status" value="1"/>
</dbReference>
<comment type="caution">
    <text evidence="2">The sequence shown here is derived from an EMBL/GenBank/DDBJ whole genome shotgun (WGS) entry which is preliminary data.</text>
</comment>
<evidence type="ECO:0000313" key="2">
    <source>
        <dbReference type="EMBL" id="GAA1746463.1"/>
    </source>
</evidence>
<proteinExistence type="predicted"/>
<dbReference type="Gene3D" id="3.90.550.10">
    <property type="entry name" value="Spore Coat Polysaccharide Biosynthesis Protein SpsA, Chain A"/>
    <property type="match status" value="1"/>
</dbReference>
<accession>A0ABN2K1J5</accession>
<sequence length="238" mass="26389">MDELNIRESTLPIYFLSRTDRAGASLSRNLGAEQGSAPFIAFLDDDDLWGPTYLEEALQASERTDADFVVTGIERFSDSGVSGVMVPDGNLRPKDVFMRSPRVTGSSIVCRRSAFTALEGFDVSLPVANDRDFFLRALEADKTYVVNSSPLVRVRSHGQGQLTNPTPMRAAGIAAFLHKHKAKYTYFESRNLRYASARTHLSVSSSLSHQAWWFAASLLSWSPSAGRQIPLITSRRRP</sequence>
<dbReference type="InterPro" id="IPR001173">
    <property type="entry name" value="Glyco_trans_2-like"/>
</dbReference>
<dbReference type="InterPro" id="IPR050834">
    <property type="entry name" value="Glycosyltransf_2"/>
</dbReference>
<dbReference type="Proteomes" id="UP001501204">
    <property type="component" value="Unassembled WGS sequence"/>
</dbReference>
<gene>
    <name evidence="2" type="ORF">GCM10009767_01370</name>
</gene>
<reference evidence="2 3" key="1">
    <citation type="journal article" date="2019" name="Int. J. Syst. Evol. Microbiol.">
        <title>The Global Catalogue of Microorganisms (GCM) 10K type strain sequencing project: providing services to taxonomists for standard genome sequencing and annotation.</title>
        <authorList>
            <consortium name="The Broad Institute Genomics Platform"/>
            <consortium name="The Broad Institute Genome Sequencing Center for Infectious Disease"/>
            <person name="Wu L."/>
            <person name="Ma J."/>
        </authorList>
    </citation>
    <scope>NUCLEOTIDE SEQUENCE [LARGE SCALE GENOMIC DNA]</scope>
    <source>
        <strain evidence="2 3">JCM 14735</strain>
    </source>
</reference>
<evidence type="ECO:0000313" key="3">
    <source>
        <dbReference type="Proteomes" id="UP001501204"/>
    </source>
</evidence>
<keyword evidence="3" id="KW-1185">Reference proteome</keyword>
<protein>
    <recommendedName>
        <fullName evidence="1">Glycosyltransferase 2-like domain-containing protein</fullName>
    </recommendedName>
</protein>
<name>A0ABN2K1J5_9MICC</name>
<dbReference type="SUPFAM" id="SSF53448">
    <property type="entry name" value="Nucleotide-diphospho-sugar transferases"/>
    <property type="match status" value="1"/>
</dbReference>
<evidence type="ECO:0000259" key="1">
    <source>
        <dbReference type="Pfam" id="PF00535"/>
    </source>
</evidence>
<dbReference type="PANTHER" id="PTHR43685:SF2">
    <property type="entry name" value="GLYCOSYLTRANSFERASE 2-LIKE DOMAIN-CONTAINING PROTEIN"/>
    <property type="match status" value="1"/>
</dbReference>
<organism evidence="2 3">
    <name type="scientific">Kocuria aegyptia</name>
    <dbReference type="NCBI Taxonomy" id="330943"/>
    <lineage>
        <taxon>Bacteria</taxon>
        <taxon>Bacillati</taxon>
        <taxon>Actinomycetota</taxon>
        <taxon>Actinomycetes</taxon>
        <taxon>Micrococcales</taxon>
        <taxon>Micrococcaceae</taxon>
        <taxon>Kocuria</taxon>
    </lineage>
</organism>
<dbReference type="PANTHER" id="PTHR43685">
    <property type="entry name" value="GLYCOSYLTRANSFERASE"/>
    <property type="match status" value="1"/>
</dbReference>